<organism evidence="11 12">
    <name type="scientific">Chloropicon primus</name>
    <dbReference type="NCBI Taxonomy" id="1764295"/>
    <lineage>
        <taxon>Eukaryota</taxon>
        <taxon>Viridiplantae</taxon>
        <taxon>Chlorophyta</taxon>
        <taxon>Chloropicophyceae</taxon>
        <taxon>Chloropicales</taxon>
        <taxon>Chloropicaceae</taxon>
        <taxon>Chloropicon</taxon>
    </lineage>
</organism>
<evidence type="ECO:0000313" key="11">
    <source>
        <dbReference type="EMBL" id="QDZ20140.1"/>
    </source>
</evidence>
<evidence type="ECO:0000256" key="10">
    <source>
        <dbReference type="ARBA" id="ARBA00033434"/>
    </source>
</evidence>
<keyword evidence="8" id="KW-0603">Photosystem I</keyword>
<evidence type="ECO:0000256" key="6">
    <source>
        <dbReference type="ARBA" id="ARBA00022640"/>
    </source>
</evidence>
<protein>
    <recommendedName>
        <fullName evidence="10">PSI-G</fullName>
    </recommendedName>
</protein>
<dbReference type="PANTHER" id="PTHR34195:SF1">
    <property type="entry name" value="PHOTOSYSTEM I REACTION CENTER SUBUNIT V, CHLOROPLASTIC"/>
    <property type="match status" value="1"/>
</dbReference>
<proteinExistence type="inferred from homology"/>
<keyword evidence="5" id="KW-0602">Photosynthesis</keyword>
<dbReference type="EMBL" id="CP031036">
    <property type="protein sequence ID" value="QDZ20140.1"/>
    <property type="molecule type" value="Genomic_DNA"/>
</dbReference>
<evidence type="ECO:0000256" key="3">
    <source>
        <dbReference type="ARBA" id="ARBA00006458"/>
    </source>
</evidence>
<dbReference type="AlphaFoldDB" id="A0A5B8ML63"/>
<dbReference type="PROSITE" id="PS01026">
    <property type="entry name" value="PHOTOSYSTEM_I_PSAGK"/>
    <property type="match status" value="1"/>
</dbReference>
<evidence type="ECO:0000256" key="5">
    <source>
        <dbReference type="ARBA" id="ARBA00022531"/>
    </source>
</evidence>
<comment type="subcellular location">
    <subcellularLocation>
        <location evidence="1">Membrane</location>
        <topology evidence="1">Multi-pass membrane protein</topology>
    </subcellularLocation>
    <subcellularLocation>
        <location evidence="2">Plastid</location>
        <location evidence="2">Chloroplast</location>
    </subcellularLocation>
</comment>
<dbReference type="OrthoDB" id="494978at2759"/>
<keyword evidence="7" id="KW-0812">Transmembrane</keyword>
<dbReference type="InterPro" id="IPR016370">
    <property type="entry name" value="PSI_PsaG/PsaK_pln"/>
</dbReference>
<dbReference type="STRING" id="1764295.A0A5B8ML63"/>
<dbReference type="Pfam" id="PF01241">
    <property type="entry name" value="PSI_PSAK"/>
    <property type="match status" value="1"/>
</dbReference>
<evidence type="ECO:0000256" key="7">
    <source>
        <dbReference type="ARBA" id="ARBA00022692"/>
    </source>
</evidence>
<gene>
    <name evidence="11" type="ORF">A3770_03p26580</name>
</gene>
<comment type="similarity">
    <text evidence="3">Belongs to the PsaG/PsaK family.</text>
</comment>
<keyword evidence="9" id="KW-0472">Membrane</keyword>
<dbReference type="PANTHER" id="PTHR34195">
    <property type="entry name" value="PHOTOSYSTEM I REACTION CENTER SUBUNIT V, CHLOROPLASTIC-RELATED"/>
    <property type="match status" value="1"/>
</dbReference>
<evidence type="ECO:0000256" key="1">
    <source>
        <dbReference type="ARBA" id="ARBA00004141"/>
    </source>
</evidence>
<keyword evidence="12" id="KW-1185">Reference proteome</keyword>
<dbReference type="InterPro" id="IPR023618">
    <property type="entry name" value="PSI_PsaG/PsaK_dom"/>
</dbReference>
<dbReference type="GO" id="GO:0015979">
    <property type="term" value="P:photosynthesis"/>
    <property type="evidence" value="ECO:0007669"/>
    <property type="project" value="UniProtKB-KW"/>
</dbReference>
<evidence type="ECO:0000256" key="8">
    <source>
        <dbReference type="ARBA" id="ARBA00022836"/>
    </source>
</evidence>
<evidence type="ECO:0000256" key="9">
    <source>
        <dbReference type="ARBA" id="ARBA00023136"/>
    </source>
</evidence>
<dbReference type="GO" id="GO:0009522">
    <property type="term" value="C:photosystem I"/>
    <property type="evidence" value="ECO:0007669"/>
    <property type="project" value="UniProtKB-KW"/>
</dbReference>
<accession>A0A5B8ML63</accession>
<dbReference type="InterPro" id="IPR000549">
    <property type="entry name" value="PSI_PsaG/PsaK"/>
</dbReference>
<evidence type="ECO:0000256" key="2">
    <source>
        <dbReference type="ARBA" id="ARBA00004229"/>
    </source>
</evidence>
<keyword evidence="6" id="KW-0934">Plastid</keyword>
<reference evidence="11 12" key="1">
    <citation type="submission" date="2018-07" db="EMBL/GenBank/DDBJ databases">
        <title>The complete nuclear genome of the prasinophyte Chloropicon primus (CCMP1205).</title>
        <authorList>
            <person name="Pombert J.-F."/>
            <person name="Otis C."/>
            <person name="Turmel M."/>
            <person name="Lemieux C."/>
        </authorList>
    </citation>
    <scope>NUCLEOTIDE SEQUENCE [LARGE SCALE GENOMIC DNA]</scope>
    <source>
        <strain evidence="11 12">CCMP1205</strain>
    </source>
</reference>
<dbReference type="GO" id="GO:0009507">
    <property type="term" value="C:chloroplast"/>
    <property type="evidence" value="ECO:0007669"/>
    <property type="project" value="UniProtKB-SubCell"/>
</dbReference>
<keyword evidence="4" id="KW-0150">Chloroplast</keyword>
<evidence type="ECO:0000313" key="12">
    <source>
        <dbReference type="Proteomes" id="UP000316726"/>
    </source>
</evidence>
<sequence length="143" mass="15076">MKGLSVRPGVGGGRRGGVVARVSTAGTSSRRVTKMGDTQVIMSVANGALLALGRWGFLPYQRRQVEKAGLPTQADTVDPSNPQTHFEAGDDRAQEAEVFFTKDPAGFTIIDVLAWGSLGHVIGFACLAAKNANDLGVTVSPHW</sequence>
<name>A0A5B8ML63_9CHLO</name>
<evidence type="ECO:0000256" key="4">
    <source>
        <dbReference type="ARBA" id="ARBA00022528"/>
    </source>
</evidence>
<dbReference type="Proteomes" id="UP000316726">
    <property type="component" value="Chromosome 3"/>
</dbReference>
<dbReference type="Gene3D" id="1.10.286.40">
    <property type="entry name" value="Chlorophyll a-b binding protein like"/>
    <property type="match status" value="1"/>
</dbReference>